<keyword evidence="2" id="KW-1185">Reference proteome</keyword>
<evidence type="ECO:0000313" key="2">
    <source>
        <dbReference type="Proteomes" id="UP000230750"/>
    </source>
</evidence>
<dbReference type="AlphaFoldDB" id="A0A2G8LJV1"/>
<dbReference type="EMBL" id="MRZV01000055">
    <property type="protein sequence ID" value="PIK60492.1"/>
    <property type="molecule type" value="Genomic_DNA"/>
</dbReference>
<dbReference type="OrthoDB" id="6252103at2759"/>
<dbReference type="Proteomes" id="UP000230750">
    <property type="component" value="Unassembled WGS sequence"/>
</dbReference>
<dbReference type="InterPro" id="IPR015943">
    <property type="entry name" value="WD40/YVTN_repeat-like_dom_sf"/>
</dbReference>
<organism evidence="1 2">
    <name type="scientific">Stichopus japonicus</name>
    <name type="common">Sea cucumber</name>
    <dbReference type="NCBI Taxonomy" id="307972"/>
    <lineage>
        <taxon>Eukaryota</taxon>
        <taxon>Metazoa</taxon>
        <taxon>Echinodermata</taxon>
        <taxon>Eleutherozoa</taxon>
        <taxon>Echinozoa</taxon>
        <taxon>Holothuroidea</taxon>
        <taxon>Aspidochirotacea</taxon>
        <taxon>Aspidochirotida</taxon>
        <taxon>Stichopodidae</taxon>
        <taxon>Apostichopus</taxon>
    </lineage>
</organism>
<dbReference type="SUPFAM" id="SSF50978">
    <property type="entry name" value="WD40 repeat-like"/>
    <property type="match status" value="1"/>
</dbReference>
<gene>
    <name evidence="1" type="ORF">BSL78_02601</name>
</gene>
<proteinExistence type="predicted"/>
<accession>A0A2G8LJV1</accession>
<protein>
    <submittedName>
        <fullName evidence="1">Putative WD repeat-containing protein 90-like</fullName>
    </submittedName>
</protein>
<dbReference type="Gene3D" id="2.130.10.10">
    <property type="entry name" value="YVTN repeat-like/Quinoprotein amine dehydrogenase"/>
    <property type="match status" value="1"/>
</dbReference>
<name>A0A2G8LJV1_STIJA</name>
<comment type="caution">
    <text evidence="1">The sequence shown here is derived from an EMBL/GenBank/DDBJ whole genome shotgun (WGS) entry which is preliminary data.</text>
</comment>
<dbReference type="InterPro" id="IPR036322">
    <property type="entry name" value="WD40_repeat_dom_sf"/>
</dbReference>
<evidence type="ECO:0000313" key="1">
    <source>
        <dbReference type="EMBL" id="PIK60492.1"/>
    </source>
</evidence>
<sequence length="281" mass="31641">MKYDSYLSPLPGDYRDCSLVVWDTHDYTILTVSRAALPIHELAWDPHSPNEFATVGEGGTVLFWLLDETHEKFSLNIHEADVPQDLMDTKNMILGDVAFTCVQYGGDSVLYVGTNTGVLSAWDTRQNSCFMHWDADSAEIGMKGERGHDVHKRTGVHIGMVSTYKVTHQTYLLPPAQGGSLSRDRYEGKRGHDVHIRTDVHIGMVCTNIRLHTRHMFYLMHWEAASAEIGMKGERGYDVHIRTGVHIGMVCTYKVTQQTHLLPHAQGGSLSRDRYEGRKGT</sequence>
<reference evidence="1 2" key="1">
    <citation type="journal article" date="2017" name="PLoS Biol.">
        <title>The sea cucumber genome provides insights into morphological evolution and visceral regeneration.</title>
        <authorList>
            <person name="Zhang X."/>
            <person name="Sun L."/>
            <person name="Yuan J."/>
            <person name="Sun Y."/>
            <person name="Gao Y."/>
            <person name="Zhang L."/>
            <person name="Li S."/>
            <person name="Dai H."/>
            <person name="Hamel J.F."/>
            <person name="Liu C."/>
            <person name="Yu Y."/>
            <person name="Liu S."/>
            <person name="Lin W."/>
            <person name="Guo K."/>
            <person name="Jin S."/>
            <person name="Xu P."/>
            <person name="Storey K.B."/>
            <person name="Huan P."/>
            <person name="Zhang T."/>
            <person name="Zhou Y."/>
            <person name="Zhang J."/>
            <person name="Lin C."/>
            <person name="Li X."/>
            <person name="Xing L."/>
            <person name="Huo D."/>
            <person name="Sun M."/>
            <person name="Wang L."/>
            <person name="Mercier A."/>
            <person name="Li F."/>
            <person name="Yang H."/>
            <person name="Xiang J."/>
        </authorList>
    </citation>
    <scope>NUCLEOTIDE SEQUENCE [LARGE SCALE GENOMIC DNA]</scope>
    <source>
        <strain evidence="1">Shaxun</strain>
        <tissue evidence="1">Muscle</tissue>
    </source>
</reference>
<dbReference type="STRING" id="307972.A0A2G8LJV1"/>